<name>A0ABS4T6F7_9PSEU</name>
<comment type="caution">
    <text evidence="1">The sequence shown here is derived from an EMBL/GenBank/DDBJ whole genome shotgun (WGS) entry which is preliminary data.</text>
</comment>
<gene>
    <name evidence="1" type="ORF">JOF56_000411</name>
</gene>
<evidence type="ECO:0000313" key="1">
    <source>
        <dbReference type="EMBL" id="MBP2320026.1"/>
    </source>
</evidence>
<accession>A0ABS4T6F7</accession>
<keyword evidence="2" id="KW-1185">Reference proteome</keyword>
<sequence>METVIGFAIGFVVGTQQGRDGLAKLRDSWNAVSTSPEVRQAVSVGVSMAGKAARQLMNGGAGKVLSGVFDRIAAQQEQQAA</sequence>
<organism evidence="1 2">
    <name type="scientific">Kibdelosporangium banguiense</name>
    <dbReference type="NCBI Taxonomy" id="1365924"/>
    <lineage>
        <taxon>Bacteria</taxon>
        <taxon>Bacillati</taxon>
        <taxon>Actinomycetota</taxon>
        <taxon>Actinomycetes</taxon>
        <taxon>Pseudonocardiales</taxon>
        <taxon>Pseudonocardiaceae</taxon>
        <taxon>Kibdelosporangium</taxon>
    </lineage>
</organism>
<proteinExistence type="predicted"/>
<dbReference type="Proteomes" id="UP001519332">
    <property type="component" value="Unassembled WGS sequence"/>
</dbReference>
<reference evidence="1 2" key="1">
    <citation type="submission" date="2021-03" db="EMBL/GenBank/DDBJ databases">
        <title>Sequencing the genomes of 1000 actinobacteria strains.</title>
        <authorList>
            <person name="Klenk H.-P."/>
        </authorList>
    </citation>
    <scope>NUCLEOTIDE SEQUENCE [LARGE SCALE GENOMIC DNA]</scope>
    <source>
        <strain evidence="1 2">DSM 46670</strain>
    </source>
</reference>
<evidence type="ECO:0000313" key="2">
    <source>
        <dbReference type="Proteomes" id="UP001519332"/>
    </source>
</evidence>
<dbReference type="EMBL" id="JAGINW010000001">
    <property type="protein sequence ID" value="MBP2320026.1"/>
    <property type="molecule type" value="Genomic_DNA"/>
</dbReference>
<dbReference type="RefSeq" id="WP_209633796.1">
    <property type="nucleotide sequence ID" value="NZ_JAGINW010000001.1"/>
</dbReference>
<protein>
    <submittedName>
        <fullName evidence="1">Uncharacterized protein</fullName>
    </submittedName>
</protein>